<evidence type="ECO:0000256" key="1">
    <source>
        <dbReference type="SAM" id="MobiDB-lite"/>
    </source>
</evidence>
<proteinExistence type="predicted"/>
<gene>
    <name evidence="2" type="ORF">EDB81DRAFT_673095</name>
</gene>
<sequence length="109" mass="11973">MEDAVATGNQGPNNLQAHSGANSKVLQPHKHFSKRHSAIYIQLRTEKIGMNDFLFKRRVPGITDPRCDCGEGRQTVAVRAGYTQGSEEGRHAARQQLASRNDAGDCIDL</sequence>
<name>A0A9P9I723_9HYPO</name>
<dbReference type="AlphaFoldDB" id="A0A9P9I723"/>
<evidence type="ECO:0000313" key="3">
    <source>
        <dbReference type="Proteomes" id="UP000738349"/>
    </source>
</evidence>
<feature type="region of interest" description="Disordered" evidence="1">
    <location>
        <begin position="1"/>
        <end position="29"/>
    </location>
</feature>
<dbReference type="OrthoDB" id="5082906at2759"/>
<dbReference type="EMBL" id="JAGMUV010000055">
    <property type="protein sequence ID" value="KAH7109025.1"/>
    <property type="molecule type" value="Genomic_DNA"/>
</dbReference>
<keyword evidence="3" id="KW-1185">Reference proteome</keyword>
<organism evidence="2 3">
    <name type="scientific">Dactylonectria macrodidyma</name>
    <dbReference type="NCBI Taxonomy" id="307937"/>
    <lineage>
        <taxon>Eukaryota</taxon>
        <taxon>Fungi</taxon>
        <taxon>Dikarya</taxon>
        <taxon>Ascomycota</taxon>
        <taxon>Pezizomycotina</taxon>
        <taxon>Sordariomycetes</taxon>
        <taxon>Hypocreomycetidae</taxon>
        <taxon>Hypocreales</taxon>
        <taxon>Nectriaceae</taxon>
        <taxon>Dactylonectria</taxon>
    </lineage>
</organism>
<feature type="region of interest" description="Disordered" evidence="1">
    <location>
        <begin position="86"/>
        <end position="109"/>
    </location>
</feature>
<comment type="caution">
    <text evidence="2">The sequence shown here is derived from an EMBL/GenBank/DDBJ whole genome shotgun (WGS) entry which is preliminary data.</text>
</comment>
<feature type="compositionally biased region" description="Polar residues" evidence="1">
    <location>
        <begin position="7"/>
        <end position="25"/>
    </location>
</feature>
<accession>A0A9P9I723</accession>
<dbReference type="Proteomes" id="UP000738349">
    <property type="component" value="Unassembled WGS sequence"/>
</dbReference>
<evidence type="ECO:0000313" key="2">
    <source>
        <dbReference type="EMBL" id="KAH7109025.1"/>
    </source>
</evidence>
<reference evidence="2" key="1">
    <citation type="journal article" date="2021" name="Nat. Commun.">
        <title>Genetic determinants of endophytism in the Arabidopsis root mycobiome.</title>
        <authorList>
            <person name="Mesny F."/>
            <person name="Miyauchi S."/>
            <person name="Thiergart T."/>
            <person name="Pickel B."/>
            <person name="Atanasova L."/>
            <person name="Karlsson M."/>
            <person name="Huettel B."/>
            <person name="Barry K.W."/>
            <person name="Haridas S."/>
            <person name="Chen C."/>
            <person name="Bauer D."/>
            <person name="Andreopoulos W."/>
            <person name="Pangilinan J."/>
            <person name="LaButti K."/>
            <person name="Riley R."/>
            <person name="Lipzen A."/>
            <person name="Clum A."/>
            <person name="Drula E."/>
            <person name="Henrissat B."/>
            <person name="Kohler A."/>
            <person name="Grigoriev I.V."/>
            <person name="Martin F.M."/>
            <person name="Hacquard S."/>
        </authorList>
    </citation>
    <scope>NUCLEOTIDE SEQUENCE</scope>
    <source>
        <strain evidence="2">MPI-CAGE-AT-0147</strain>
    </source>
</reference>
<protein>
    <submittedName>
        <fullName evidence="2">Uncharacterized protein</fullName>
    </submittedName>
</protein>